<feature type="transmembrane region" description="Helical" evidence="1">
    <location>
        <begin position="48"/>
        <end position="66"/>
    </location>
</feature>
<dbReference type="Proteomes" id="UP000595362">
    <property type="component" value="Chromosome"/>
</dbReference>
<dbReference type="EMBL" id="CP066681">
    <property type="protein sequence ID" value="QQG37457.1"/>
    <property type="molecule type" value="Genomic_DNA"/>
</dbReference>
<keyword evidence="1" id="KW-0472">Membrane</keyword>
<keyword evidence="1" id="KW-0812">Transmembrane</keyword>
<proteinExistence type="predicted"/>
<organism evidence="2 3">
    <name type="scientific">Micavibrio aeruginosavorus</name>
    <dbReference type="NCBI Taxonomy" id="349221"/>
    <lineage>
        <taxon>Bacteria</taxon>
        <taxon>Pseudomonadati</taxon>
        <taxon>Bdellovibrionota</taxon>
        <taxon>Bdellovibrionia</taxon>
        <taxon>Bdellovibrionales</taxon>
        <taxon>Pseudobdellovibrionaceae</taxon>
        <taxon>Micavibrio</taxon>
    </lineage>
</organism>
<feature type="transmembrane region" description="Helical" evidence="1">
    <location>
        <begin position="12"/>
        <end position="33"/>
    </location>
</feature>
<sequence length="89" mass="10046">MQARALLMKSKIYRLLALIFAFTGLLIFVVLYLRNIEGHFFEALRQPVTVAIILVPFLPAIVLSILGQKAEKAFWALMQPAGSEKTEKK</sequence>
<accession>A0A7T5R4M2</accession>
<name>A0A7T5R4M2_9BACT</name>
<evidence type="ECO:0000313" key="3">
    <source>
        <dbReference type="Proteomes" id="UP000595362"/>
    </source>
</evidence>
<dbReference type="AlphaFoldDB" id="A0A7T5R4M2"/>
<evidence type="ECO:0000256" key="1">
    <source>
        <dbReference type="SAM" id="Phobius"/>
    </source>
</evidence>
<reference evidence="2 3" key="1">
    <citation type="submission" date="2020-07" db="EMBL/GenBank/DDBJ databases">
        <title>Huge and variable diversity of episymbiotic CPR bacteria and DPANN archaea in groundwater ecosystems.</title>
        <authorList>
            <person name="He C.Y."/>
            <person name="Keren R."/>
            <person name="Whittaker M."/>
            <person name="Farag I.F."/>
            <person name="Doudna J."/>
            <person name="Cate J.H.D."/>
            <person name="Banfield J.F."/>
        </authorList>
    </citation>
    <scope>NUCLEOTIDE SEQUENCE [LARGE SCALE GENOMIC DNA]</scope>
    <source>
        <strain evidence="2">NC_groundwater_70_Ag_B-0.1um_54_66</strain>
    </source>
</reference>
<keyword evidence="1" id="KW-1133">Transmembrane helix</keyword>
<protein>
    <submittedName>
        <fullName evidence="2">Uncharacterized protein</fullName>
    </submittedName>
</protein>
<gene>
    <name evidence="2" type="ORF">HYS17_10060</name>
</gene>
<evidence type="ECO:0000313" key="2">
    <source>
        <dbReference type="EMBL" id="QQG37457.1"/>
    </source>
</evidence>